<keyword evidence="1" id="KW-0012">Acyltransferase</keyword>
<reference evidence="1" key="1">
    <citation type="submission" date="2022-08" db="EMBL/GenBank/DDBJ databases">
        <title>Genome sequencing of Pelomonas sp. UHG3.</title>
        <authorList>
            <person name="So Y."/>
        </authorList>
    </citation>
    <scope>NUCLEOTIDE SEQUENCE</scope>
    <source>
        <strain evidence="1">UHG3</strain>
    </source>
</reference>
<gene>
    <name evidence="1" type="ORF">NYO99_18615</name>
</gene>
<keyword evidence="2" id="KW-1185">Reference proteome</keyword>
<proteinExistence type="predicted"/>
<protein>
    <submittedName>
        <fullName evidence="1">Acyltransferase family protein</fullName>
    </submittedName>
</protein>
<dbReference type="Proteomes" id="UP001076464">
    <property type="component" value="Unassembled WGS sequence"/>
</dbReference>
<keyword evidence="1" id="KW-0808">Transferase</keyword>
<sequence>MNASAAPAPGIRLDIQALRGLAVLVVVLYHAKLGGVQSGYLGVDIFFVISGYLITAIVAAGIARGSFGLAAFYARRAKRLLPAAYATLALAVGCAPWFLNHQDLRDFSLQVVGAVSFTANIVLWQQTGYFESASDLKPLLHMWSLSLEEQYYLVLPAALLLLPRRAWLGGVLAALAASLALCVIGSVHDPAATFYLLPTRAWELLLGSLGALLAREPDRSGRLMRLTSRAVRWLFYPGLALLLLLPLLPSFGPHPGPAAWLVCVATLVVLLRQHPGLPSWLPTRLLARLGDISYSLYLVHWPVIVFMRHAWVGRDADLPWPLRVAAVGVSLALSVVLYRCIEDPVRKSAWRFTPARAGMVLLVSLSLMALVPAWTWLRQPPANFAELRRPNLGLSAACDDEQLFQPRPRCMSAPQPRVLVWGDSFAMHLVPGLAGERRAGGVLQATRSTCGPFLGLAPTQPRGAGTGGGYDRQWAERCIAFNQSVLDVLARSDSLEVVVLSSALLQYVNEGWRQVAVTVQGVTESAPSVEAAAAAMAQTARAVRAAGKKVVFFAPPPSADVDVGACLERQLSGRLRIGAETDCTIPVSDYQARRARVLALTAAIERAGVPVIRLADFLCDREACVTMLDGTLVYRDAGHLSYDGSRLLATRMDWQRLIAERAR</sequence>
<name>A0ACC6CFE0_9BURK</name>
<evidence type="ECO:0000313" key="1">
    <source>
        <dbReference type="EMBL" id="MCY4746994.1"/>
    </source>
</evidence>
<organism evidence="1 2">
    <name type="scientific">Roseateles hydrophilus</name>
    <dbReference type="NCBI Taxonomy" id="2975054"/>
    <lineage>
        <taxon>Bacteria</taxon>
        <taxon>Pseudomonadati</taxon>
        <taxon>Pseudomonadota</taxon>
        <taxon>Betaproteobacteria</taxon>
        <taxon>Burkholderiales</taxon>
        <taxon>Sphaerotilaceae</taxon>
        <taxon>Roseateles</taxon>
    </lineage>
</organism>
<accession>A0ACC6CFE0</accession>
<dbReference type="EMBL" id="JAPPUY010000005">
    <property type="protein sequence ID" value="MCY4746994.1"/>
    <property type="molecule type" value="Genomic_DNA"/>
</dbReference>
<evidence type="ECO:0000313" key="2">
    <source>
        <dbReference type="Proteomes" id="UP001076464"/>
    </source>
</evidence>
<comment type="caution">
    <text evidence="1">The sequence shown here is derived from an EMBL/GenBank/DDBJ whole genome shotgun (WGS) entry which is preliminary data.</text>
</comment>